<keyword evidence="2" id="KW-0614">Plasmid</keyword>
<evidence type="ECO:0000313" key="1">
    <source>
        <dbReference type="EMBL" id="ALO24720.1"/>
    </source>
</evidence>
<protein>
    <submittedName>
        <fullName evidence="1">Uncharacterized protein</fullName>
    </submittedName>
</protein>
<organism evidence="1">
    <name type="scientific">Leptospira borgpetersenii serovar Ballum</name>
    <dbReference type="NCBI Taxonomy" id="280505"/>
    <lineage>
        <taxon>Bacteria</taxon>
        <taxon>Pseudomonadati</taxon>
        <taxon>Spirochaetota</taxon>
        <taxon>Spirochaetia</taxon>
        <taxon>Leptospirales</taxon>
        <taxon>Leptospiraceae</taxon>
        <taxon>Leptospira</taxon>
    </lineage>
</organism>
<evidence type="ECO:0000313" key="2">
    <source>
        <dbReference type="EMBL" id="ALO28617.1"/>
    </source>
</evidence>
<accession>A0A0S2IM21</accession>
<proteinExistence type="predicted"/>
<dbReference type="Proteomes" id="UP000058857">
    <property type="component" value="Chromosome 1"/>
</dbReference>
<geneLocation type="plasmid" evidence="2 3">
    <name>lbp2</name>
</geneLocation>
<dbReference type="EMBL" id="CP012032">
    <property type="protein sequence ID" value="ALO28617.1"/>
    <property type="molecule type" value="Genomic_DNA"/>
</dbReference>
<dbReference type="PATRIC" id="fig|280505.15.peg.352"/>
<gene>
    <name evidence="1" type="ORF">LBBP_00360</name>
    <name evidence="2" type="ORF">LBBP_04520</name>
</gene>
<dbReference type="EMBL" id="CP012029">
    <property type="protein sequence ID" value="ALO24720.1"/>
    <property type="molecule type" value="Genomic_DNA"/>
</dbReference>
<evidence type="ECO:0000313" key="3">
    <source>
        <dbReference type="Proteomes" id="UP000058857"/>
    </source>
</evidence>
<dbReference type="Proteomes" id="UP000058857">
    <property type="component" value="Plasmid lbp2"/>
</dbReference>
<name>A0A0S2IM21_LEPBO</name>
<dbReference type="AlphaFoldDB" id="A0A0S2IM21"/>
<sequence length="75" mass="8849">MFEIESVYFRTIHKKSCLPSGRNVGVPTKSREFFIYKKYDLNVSENPRFIVFSLLGWASLKKLKIGSMHRSWHVI</sequence>
<reference evidence="1 3" key="1">
    <citation type="journal article" date="2015" name="PLoS Negl. Trop. Dis.">
        <title>Distribution of Plasmids in Distinct Leptospira Pathogenic Species.</title>
        <authorList>
            <person name="Wang Y."/>
            <person name="Zhuang X."/>
            <person name="Zhong Y."/>
            <person name="Zhang C."/>
            <person name="Zhang Y."/>
            <person name="Zeng L."/>
            <person name="Zhu Y."/>
            <person name="He P."/>
            <person name="Dong K."/>
            <person name="Pal U."/>
            <person name="Guo X."/>
            <person name="Qin J."/>
        </authorList>
    </citation>
    <scope>NUCLEOTIDE SEQUENCE [LARGE SCALE GENOMIC DNA]</scope>
    <source>
        <strain evidence="1 3">56604</strain>
        <plasmid evidence="2">lbp2</plasmid>
        <plasmid evidence="3">Plasmid lbp2</plasmid>
    </source>
</reference>